<accession>A0ABS1T6L4</accession>
<organism evidence="2 3">
    <name type="scientific">Clostridium rhizosphaerae</name>
    <dbReference type="NCBI Taxonomy" id="2803861"/>
    <lineage>
        <taxon>Bacteria</taxon>
        <taxon>Bacillati</taxon>
        <taxon>Bacillota</taxon>
        <taxon>Clostridia</taxon>
        <taxon>Eubacteriales</taxon>
        <taxon>Clostridiaceae</taxon>
        <taxon>Clostridium</taxon>
    </lineage>
</organism>
<reference evidence="2 3" key="1">
    <citation type="submission" date="2021-01" db="EMBL/GenBank/DDBJ databases">
        <title>Genome public.</title>
        <authorList>
            <person name="Liu C."/>
            <person name="Sun Q."/>
        </authorList>
    </citation>
    <scope>NUCLEOTIDE SEQUENCE [LARGE SCALE GENOMIC DNA]</scope>
    <source>
        <strain evidence="2 3">YIM B02515</strain>
    </source>
</reference>
<dbReference type="Proteomes" id="UP000632377">
    <property type="component" value="Unassembled WGS sequence"/>
</dbReference>
<keyword evidence="3" id="KW-1185">Reference proteome</keyword>
<dbReference type="Pfam" id="PF00874">
    <property type="entry name" value="PRD"/>
    <property type="match status" value="1"/>
</dbReference>
<evidence type="ECO:0000259" key="1">
    <source>
        <dbReference type="PROSITE" id="PS51372"/>
    </source>
</evidence>
<proteinExistence type="predicted"/>
<dbReference type="InterPro" id="IPR036634">
    <property type="entry name" value="PRD_sf"/>
</dbReference>
<dbReference type="SUPFAM" id="SSF63520">
    <property type="entry name" value="PTS-regulatory domain, PRD"/>
    <property type="match status" value="1"/>
</dbReference>
<dbReference type="PROSITE" id="PS51372">
    <property type="entry name" value="PRD_2"/>
    <property type="match status" value="1"/>
</dbReference>
<feature type="domain" description="PRD" evidence="1">
    <location>
        <begin position="1"/>
        <end position="57"/>
    </location>
</feature>
<dbReference type="Gene3D" id="1.10.1790.10">
    <property type="entry name" value="PRD domain"/>
    <property type="match status" value="1"/>
</dbReference>
<name>A0ABS1T6L4_9CLOT</name>
<evidence type="ECO:0000313" key="3">
    <source>
        <dbReference type="Proteomes" id="UP000632377"/>
    </source>
</evidence>
<evidence type="ECO:0000313" key="2">
    <source>
        <dbReference type="EMBL" id="MBL4934983.1"/>
    </source>
</evidence>
<dbReference type="EMBL" id="JAESWC010000002">
    <property type="protein sequence ID" value="MBL4934983.1"/>
    <property type="molecule type" value="Genomic_DNA"/>
</dbReference>
<comment type="caution">
    <text evidence="2">The sequence shown here is derived from an EMBL/GenBank/DDBJ whole genome shotgun (WGS) entry which is preliminary data.</text>
</comment>
<sequence>MSFLKMILSLIEYPKTTKCVEMIKEYIEYRFQVEISNAEKGYLMIHINNILRNKIVTK</sequence>
<gene>
    <name evidence="2" type="ORF">JK636_04335</name>
</gene>
<dbReference type="InterPro" id="IPR011608">
    <property type="entry name" value="PRD"/>
</dbReference>
<protein>
    <submittedName>
        <fullName evidence="2">PRD domain-containing protein</fullName>
    </submittedName>
</protein>